<evidence type="ECO:0000313" key="3">
    <source>
        <dbReference type="EMBL" id="MPQ43295.1"/>
    </source>
</evidence>
<name>A0A6I1MIU3_9CLOT</name>
<gene>
    <name evidence="3" type="ORF">GBZ86_05900</name>
</gene>
<keyword evidence="2" id="KW-0560">Oxidoreductase</keyword>
<proteinExistence type="inferred from homology"/>
<evidence type="ECO:0000256" key="1">
    <source>
        <dbReference type="ARBA" id="ARBA00006484"/>
    </source>
</evidence>
<dbReference type="OrthoDB" id="9775296at2"/>
<dbReference type="InterPro" id="IPR002347">
    <property type="entry name" value="SDR_fam"/>
</dbReference>
<dbReference type="AlphaFoldDB" id="A0A6I1MIU3"/>
<dbReference type="Pfam" id="PF00106">
    <property type="entry name" value="adh_short"/>
    <property type="match status" value="1"/>
</dbReference>
<sequence>MNFREKYGEWAIVLGATEGIGKADAFELARRGMNIILVGRREDALKVLAQEINEETGREIKVLPQDLSEYDAAEKIIEATKDLDMGLINYVACLHSMGQYNKVDYAKYEQMYRVNIRTFSKLLHHFLGVFKERDRGAFVTIGSLSGWTSLPFCAEYAAQKAYMMALTEGVAYECKNTNVDVLLMVAGSTITPTWLKNKPADEDTVAAAMYPEDVAKEGLDQLGVKLSYLVGERNRKNHEKRISTQDRDEIIEELGKMFTHMA</sequence>
<dbReference type="InterPro" id="IPR036291">
    <property type="entry name" value="NAD(P)-bd_dom_sf"/>
</dbReference>
<dbReference type="PANTHER" id="PTHR43899">
    <property type="entry name" value="RH59310P"/>
    <property type="match status" value="1"/>
</dbReference>
<accession>A0A6I1MIU3</accession>
<evidence type="ECO:0000256" key="2">
    <source>
        <dbReference type="ARBA" id="ARBA00023002"/>
    </source>
</evidence>
<organism evidence="3 4">
    <name type="scientific">Clostridium tarantellae</name>
    <dbReference type="NCBI Taxonomy" id="39493"/>
    <lineage>
        <taxon>Bacteria</taxon>
        <taxon>Bacillati</taxon>
        <taxon>Bacillota</taxon>
        <taxon>Clostridia</taxon>
        <taxon>Eubacteriales</taxon>
        <taxon>Clostridiaceae</taxon>
        <taxon>Clostridium</taxon>
    </lineage>
</organism>
<dbReference type="PRINTS" id="PR00081">
    <property type="entry name" value="GDHRDH"/>
</dbReference>
<dbReference type="SUPFAM" id="SSF51735">
    <property type="entry name" value="NAD(P)-binding Rossmann-fold domains"/>
    <property type="match status" value="1"/>
</dbReference>
<dbReference type="InterPro" id="IPR051019">
    <property type="entry name" value="VLCFA-Steroid_DH"/>
</dbReference>
<dbReference type="RefSeq" id="WP_152888692.1">
    <property type="nucleotide sequence ID" value="NZ_WHJC01000055.1"/>
</dbReference>
<dbReference type="GO" id="GO:0016491">
    <property type="term" value="F:oxidoreductase activity"/>
    <property type="evidence" value="ECO:0007669"/>
    <property type="project" value="UniProtKB-KW"/>
</dbReference>
<dbReference type="PANTHER" id="PTHR43899:SF13">
    <property type="entry name" value="RH59310P"/>
    <property type="match status" value="1"/>
</dbReference>
<comment type="caution">
    <text evidence="3">The sequence shown here is derived from an EMBL/GenBank/DDBJ whole genome shotgun (WGS) entry which is preliminary data.</text>
</comment>
<protein>
    <submittedName>
        <fullName evidence="3">SDR family NAD(P)-dependent oxidoreductase</fullName>
    </submittedName>
</protein>
<dbReference type="EMBL" id="WHJC01000055">
    <property type="protein sequence ID" value="MPQ43295.1"/>
    <property type="molecule type" value="Genomic_DNA"/>
</dbReference>
<dbReference type="Proteomes" id="UP000430345">
    <property type="component" value="Unassembled WGS sequence"/>
</dbReference>
<dbReference type="PIRSF" id="PIRSF000126">
    <property type="entry name" value="11-beta-HSD1"/>
    <property type="match status" value="1"/>
</dbReference>
<evidence type="ECO:0000313" key="4">
    <source>
        <dbReference type="Proteomes" id="UP000430345"/>
    </source>
</evidence>
<reference evidence="3 4" key="1">
    <citation type="submission" date="2019-10" db="EMBL/GenBank/DDBJ databases">
        <title>The Genome Sequence of Clostridium tarantellae Isolated from Fish Brain.</title>
        <authorList>
            <person name="Bano L."/>
            <person name="Kiel M."/>
            <person name="Sales G."/>
            <person name="Doxey A.C."/>
            <person name="Mansfield M.J."/>
            <person name="Schiavone M."/>
            <person name="Rossetto O."/>
            <person name="Pirazzini M."/>
            <person name="Dobrindt U."/>
            <person name="Montecucco C."/>
        </authorList>
    </citation>
    <scope>NUCLEOTIDE SEQUENCE [LARGE SCALE GENOMIC DNA]</scope>
    <source>
        <strain evidence="3 4">DSM 3997</strain>
    </source>
</reference>
<comment type="similarity">
    <text evidence="1">Belongs to the short-chain dehydrogenases/reductases (SDR) family.</text>
</comment>
<dbReference type="Gene3D" id="3.40.50.720">
    <property type="entry name" value="NAD(P)-binding Rossmann-like Domain"/>
    <property type="match status" value="1"/>
</dbReference>
<keyword evidence="4" id="KW-1185">Reference proteome</keyword>